<evidence type="ECO:0000313" key="2">
    <source>
        <dbReference type="Proteomes" id="UP000239203"/>
    </source>
</evidence>
<name>A0A2S6GTJ6_9PSEU</name>
<dbReference type="Proteomes" id="UP000239203">
    <property type="component" value="Unassembled WGS sequence"/>
</dbReference>
<dbReference type="EMBL" id="PTIX01000005">
    <property type="protein sequence ID" value="PPK68516.1"/>
    <property type="molecule type" value="Genomic_DNA"/>
</dbReference>
<dbReference type="AlphaFoldDB" id="A0A2S6GTJ6"/>
<accession>A0A2S6GTJ6</accession>
<gene>
    <name evidence="1" type="ORF">CLV40_105245</name>
</gene>
<evidence type="ECO:0000313" key="1">
    <source>
        <dbReference type="EMBL" id="PPK68516.1"/>
    </source>
</evidence>
<protein>
    <submittedName>
        <fullName evidence="1">Uncharacterized protein</fullName>
    </submittedName>
</protein>
<reference evidence="1 2" key="1">
    <citation type="submission" date="2018-02" db="EMBL/GenBank/DDBJ databases">
        <title>Genomic Encyclopedia of Archaeal and Bacterial Type Strains, Phase II (KMG-II): from individual species to whole genera.</title>
        <authorList>
            <person name="Goeker M."/>
        </authorList>
    </citation>
    <scope>NUCLEOTIDE SEQUENCE [LARGE SCALE GENOMIC DNA]</scope>
    <source>
        <strain evidence="1 2">YU 961-1</strain>
    </source>
</reference>
<organism evidence="1 2">
    <name type="scientific">Actinokineospora auranticolor</name>
    <dbReference type="NCBI Taxonomy" id="155976"/>
    <lineage>
        <taxon>Bacteria</taxon>
        <taxon>Bacillati</taxon>
        <taxon>Actinomycetota</taxon>
        <taxon>Actinomycetes</taxon>
        <taxon>Pseudonocardiales</taxon>
        <taxon>Pseudonocardiaceae</taxon>
        <taxon>Actinokineospora</taxon>
    </lineage>
</organism>
<comment type="caution">
    <text evidence="1">The sequence shown here is derived from an EMBL/GenBank/DDBJ whole genome shotgun (WGS) entry which is preliminary data.</text>
</comment>
<sequence length="901" mass="100380">MLALADETAIRARKWFVARALIALGPAFHKDAAGVLHAVLDSSTTDTNERLWAAHTLASLSPEHHAAVAQELRSIIDHPLADDWERPLALGRLAALGGEHRDSARAVLRADLADHRLSCDVRVRTAKELLSLGTDCHPEAVAALHDIATTTYAFKSRISAWRQLTNVGSRQQEAYASLLDLMGLRDADMAQLDDERLPQFSRADACDVERAAECFRGTLRQVEPNHRAYTIALHGLVELGDRFHGEAARDAIAYLRADRVHHTELAHWVHSLRELAGPTKLDLARTIEETLPTDRLSSEQIWNAHDAMTNLGSSAQPLLLTVVQDRSTRPITRFRAAIALTDPTTIQNLLPEDIDSTHWHDRASQTAALGVDVIAALRSAVEHPDVRQSASDSARVALAALNADAHTDDTPPLEDWTTILIDGRQPVSNRCVAAAKVLATDKNQAHLTLSLIGRFLRDDLYTAAERAHVYQSFVYLQRRQAANVLVTSQSLFDDPTTRGVDRSQLVSGLPGVACREAQRTLLVDRTLPVAHRIPTADIWGEVPLRTDVVEVLRNLFAAPEAAKSERIDAASQLADLSTRYVEEAAAALDDIGGFDARWAQAKMGLFWRRQILADSLADFQRAEAPREVKEDAGWMLWHLAPEVPDEVVEWLRDKAKDPGTADQERVRVLFELRHRDGLAGVRAMRDDETRAFAVRWKAAVMMRDRADDDQVAGVRVLARIAAEGRPALRWRAGQELMWFGDEGRERGAEALLRIVEDVELPRVVRAQAARVMAHERPDTRARMVRVLDDLAETDDRCARRRVLEAVSEYRPYETAVALRELAEDPDNSAIERVRCAEAMAATHRGYREAAAMVVREVAWDDVVARHIRVRAARGLARWSDLCLREARRLITELREGARAVS</sequence>
<keyword evidence="2" id="KW-1185">Reference proteome</keyword>
<proteinExistence type="predicted"/>